<keyword evidence="5" id="KW-0378">Hydrolase</keyword>
<protein>
    <submittedName>
        <fullName evidence="5">ATP-dependent Clp protease ATP-binding subunit ClpC</fullName>
    </submittedName>
</protein>
<dbReference type="InterPro" id="IPR003959">
    <property type="entry name" value="ATPase_AAA_core"/>
</dbReference>
<evidence type="ECO:0000256" key="3">
    <source>
        <dbReference type="ARBA" id="ARBA00023186"/>
    </source>
</evidence>
<evidence type="ECO:0000313" key="5">
    <source>
        <dbReference type="EMBL" id="PTK42365.1"/>
    </source>
</evidence>
<keyword evidence="5" id="KW-0645">Protease</keyword>
<dbReference type="Pfam" id="PF07724">
    <property type="entry name" value="AAA_2"/>
    <property type="match status" value="1"/>
</dbReference>
<evidence type="ECO:0000313" key="6">
    <source>
        <dbReference type="Proteomes" id="UP000240400"/>
    </source>
</evidence>
<evidence type="ECO:0000259" key="4">
    <source>
        <dbReference type="SMART" id="SM00382"/>
    </source>
</evidence>
<dbReference type="PANTHER" id="PTHR11638">
    <property type="entry name" value="ATP-DEPENDENT CLP PROTEASE"/>
    <property type="match status" value="1"/>
</dbReference>
<dbReference type="InterPro" id="IPR027417">
    <property type="entry name" value="P-loop_NTPase"/>
</dbReference>
<dbReference type="SMART" id="SM00382">
    <property type="entry name" value="AAA"/>
    <property type="match status" value="1"/>
</dbReference>
<dbReference type="GO" id="GO:0034605">
    <property type="term" value="P:cellular response to heat"/>
    <property type="evidence" value="ECO:0007669"/>
    <property type="project" value="TreeGrafter"/>
</dbReference>
<dbReference type="Gene3D" id="3.40.50.300">
    <property type="entry name" value="P-loop containing nucleotide triphosphate hydrolases"/>
    <property type="match status" value="1"/>
</dbReference>
<dbReference type="InterPro" id="IPR003593">
    <property type="entry name" value="AAA+_ATPase"/>
</dbReference>
<dbReference type="RefSeq" id="WP_142402083.1">
    <property type="nucleotide sequence ID" value="NZ_PZHR01000841.1"/>
</dbReference>
<dbReference type="CDD" id="cd19499">
    <property type="entry name" value="RecA-like_ClpB_Hsp104-like"/>
    <property type="match status" value="1"/>
</dbReference>
<feature type="non-terminal residue" evidence="5">
    <location>
        <position position="157"/>
    </location>
</feature>
<keyword evidence="1" id="KW-0547">Nucleotide-binding</keyword>
<dbReference type="GO" id="GO:0005737">
    <property type="term" value="C:cytoplasm"/>
    <property type="evidence" value="ECO:0007669"/>
    <property type="project" value="TreeGrafter"/>
</dbReference>
<evidence type="ECO:0000256" key="1">
    <source>
        <dbReference type="ARBA" id="ARBA00022741"/>
    </source>
</evidence>
<proteinExistence type="predicted"/>
<dbReference type="GO" id="GO:0008233">
    <property type="term" value="F:peptidase activity"/>
    <property type="evidence" value="ECO:0007669"/>
    <property type="project" value="UniProtKB-KW"/>
</dbReference>
<dbReference type="AlphaFoldDB" id="A0A2T4S535"/>
<gene>
    <name evidence="5" type="ORF">BUZ61_17545</name>
</gene>
<feature type="domain" description="AAA+ ATPase" evidence="4">
    <location>
        <begin position="46"/>
        <end position="157"/>
    </location>
</feature>
<feature type="non-terminal residue" evidence="5">
    <location>
        <position position="1"/>
    </location>
</feature>
<name>A0A2T4S535_9STAP</name>
<organism evidence="5 6">
    <name type="scientific">Staphylococcus nepalensis</name>
    <dbReference type="NCBI Taxonomy" id="214473"/>
    <lineage>
        <taxon>Bacteria</taxon>
        <taxon>Bacillati</taxon>
        <taxon>Bacillota</taxon>
        <taxon>Bacilli</taxon>
        <taxon>Bacillales</taxon>
        <taxon>Staphylococcaceae</taxon>
        <taxon>Staphylococcus</taxon>
    </lineage>
</organism>
<dbReference type="PANTHER" id="PTHR11638:SF18">
    <property type="entry name" value="HEAT SHOCK PROTEIN 104"/>
    <property type="match status" value="1"/>
</dbReference>
<evidence type="ECO:0000256" key="2">
    <source>
        <dbReference type="ARBA" id="ARBA00022840"/>
    </source>
</evidence>
<dbReference type="PRINTS" id="PR00300">
    <property type="entry name" value="CLPPROTEASEA"/>
</dbReference>
<dbReference type="GO" id="GO:0005524">
    <property type="term" value="F:ATP binding"/>
    <property type="evidence" value="ECO:0007669"/>
    <property type="project" value="UniProtKB-KW"/>
</dbReference>
<dbReference type="EMBL" id="PZHR01000841">
    <property type="protein sequence ID" value="PTK42365.1"/>
    <property type="molecule type" value="Genomic_DNA"/>
</dbReference>
<dbReference type="InterPro" id="IPR050130">
    <property type="entry name" value="ClpA_ClpB"/>
</dbReference>
<dbReference type="InterPro" id="IPR001270">
    <property type="entry name" value="ClpA/B"/>
</dbReference>
<dbReference type="GO" id="GO:0006508">
    <property type="term" value="P:proteolysis"/>
    <property type="evidence" value="ECO:0007669"/>
    <property type="project" value="UniProtKB-KW"/>
</dbReference>
<dbReference type="SUPFAM" id="SSF52540">
    <property type="entry name" value="P-loop containing nucleoside triphosphate hydrolases"/>
    <property type="match status" value="1"/>
</dbReference>
<comment type="caution">
    <text evidence="5">The sequence shown here is derived from an EMBL/GenBank/DDBJ whole genome shotgun (WGS) entry which is preliminary data.</text>
</comment>
<dbReference type="OrthoDB" id="9803641at2"/>
<dbReference type="GO" id="GO:0016887">
    <property type="term" value="F:ATP hydrolysis activity"/>
    <property type="evidence" value="ECO:0007669"/>
    <property type="project" value="InterPro"/>
</dbReference>
<dbReference type="InterPro" id="IPR028299">
    <property type="entry name" value="ClpA/B_CS2"/>
</dbReference>
<sequence>NYTESERLLTLEDTLHKLVIGQKDAVTSIIKAVRRARAGLKDPKRPIGSFIFLGPTGVGKTELARALAESMFGDEDAMIRVDMSEFMEKHAVSRLVGAPPGYVGHDDGGQLTEKVRRKPYSVILFDEVEKAHPDVFNIMLQVLDDGFLTDTKGRRVD</sequence>
<keyword evidence="2 5" id="KW-0067">ATP-binding</keyword>
<accession>A0A2T4S535</accession>
<dbReference type="PROSITE" id="PS00871">
    <property type="entry name" value="CLPAB_2"/>
    <property type="match status" value="1"/>
</dbReference>
<dbReference type="FunFam" id="3.40.50.300:FF:000025">
    <property type="entry name" value="ATP-dependent Clp protease subunit"/>
    <property type="match status" value="1"/>
</dbReference>
<keyword evidence="3" id="KW-0143">Chaperone</keyword>
<reference evidence="5 6" key="1">
    <citation type="journal article" date="2016" name="Front. Microbiol.">
        <title>Comprehensive Phylogenetic Analysis of Bovine Non-aureus Staphylococci Species Based on Whole-Genome Sequencing.</title>
        <authorList>
            <person name="Naushad S."/>
            <person name="Barkema H.W."/>
            <person name="Luby C."/>
            <person name="Condas L.A."/>
            <person name="Nobrega D.B."/>
            <person name="Carson D.A."/>
            <person name="De Buck J."/>
        </authorList>
    </citation>
    <scope>NUCLEOTIDE SEQUENCE [LARGE SCALE GENOMIC DNA]</scope>
    <source>
        <strain evidence="5 6">SNUC 4337</strain>
    </source>
</reference>
<dbReference type="Proteomes" id="UP000240400">
    <property type="component" value="Unassembled WGS sequence"/>
</dbReference>